<dbReference type="Pfam" id="PF22422">
    <property type="entry name" value="MGH1-like_GH"/>
    <property type="match status" value="1"/>
</dbReference>
<reference evidence="2 3" key="1">
    <citation type="submission" date="2017-08" db="EMBL/GenBank/DDBJ databases">
        <title>Substantial Increase in Enzyme Production by Combined Drug-Resistance Mutations in Paenibacillus agaridevorans.</title>
        <authorList>
            <person name="Tanaka Y."/>
            <person name="Funane K."/>
            <person name="Hosaka T."/>
            <person name="Shiwa Y."/>
            <person name="Fujita N."/>
            <person name="Miyazaki T."/>
            <person name="Yoshikawa H."/>
            <person name="Murakami K."/>
            <person name="Kasahara K."/>
            <person name="Inaoka T."/>
            <person name="Hiraga Y."/>
            <person name="Ochi K."/>
        </authorList>
    </citation>
    <scope>NUCLEOTIDE SEQUENCE [LARGE SCALE GENOMIC DNA]</scope>
    <source>
        <strain evidence="2 3">T-3040</strain>
    </source>
</reference>
<comment type="caution">
    <text evidence="2">The sequence shown here is derived from an EMBL/GenBank/DDBJ whole genome shotgun (WGS) entry which is preliminary data.</text>
</comment>
<evidence type="ECO:0000313" key="2">
    <source>
        <dbReference type="EMBL" id="GBG08373.1"/>
    </source>
</evidence>
<feature type="domain" description="Mannosylglycerate hydrolase MGH1-like glycoside hydrolase" evidence="1">
    <location>
        <begin position="291"/>
        <end position="625"/>
    </location>
</feature>
<dbReference type="InterPro" id="IPR054491">
    <property type="entry name" value="MGH1-like_GH"/>
</dbReference>
<dbReference type="EMBL" id="BDQX01000163">
    <property type="protein sequence ID" value="GBG08373.1"/>
    <property type="molecule type" value="Genomic_DNA"/>
</dbReference>
<dbReference type="InterPro" id="IPR012341">
    <property type="entry name" value="6hp_glycosidase-like_sf"/>
</dbReference>
<dbReference type="InterPro" id="IPR008928">
    <property type="entry name" value="6-hairpin_glycosidase_sf"/>
</dbReference>
<dbReference type="SUPFAM" id="SSF48208">
    <property type="entry name" value="Six-hairpin glycosidases"/>
    <property type="match status" value="1"/>
</dbReference>
<keyword evidence="3" id="KW-1185">Reference proteome</keyword>
<dbReference type="GO" id="GO:0005975">
    <property type="term" value="P:carbohydrate metabolic process"/>
    <property type="evidence" value="ECO:0007669"/>
    <property type="project" value="InterPro"/>
</dbReference>
<dbReference type="AlphaFoldDB" id="A0A2R5EX27"/>
<dbReference type="Gene3D" id="1.50.10.10">
    <property type="match status" value="1"/>
</dbReference>
<dbReference type="Proteomes" id="UP000245202">
    <property type="component" value="Unassembled WGS sequence"/>
</dbReference>
<evidence type="ECO:0000313" key="3">
    <source>
        <dbReference type="Proteomes" id="UP000245202"/>
    </source>
</evidence>
<evidence type="ECO:0000259" key="1">
    <source>
        <dbReference type="Pfam" id="PF22422"/>
    </source>
</evidence>
<gene>
    <name evidence="2" type="ORF">PAT3040_02953</name>
</gene>
<protein>
    <recommendedName>
        <fullName evidence="1">Mannosylglycerate hydrolase MGH1-like glycoside hydrolase domain-containing protein</fullName>
    </recommendedName>
</protein>
<dbReference type="RefSeq" id="WP_258234981.1">
    <property type="nucleotide sequence ID" value="NZ_BDQX01000163.1"/>
</dbReference>
<proteinExistence type="predicted"/>
<organism evidence="2 3">
    <name type="scientific">Paenibacillus agaridevorans</name>
    <dbReference type="NCBI Taxonomy" id="171404"/>
    <lineage>
        <taxon>Bacteria</taxon>
        <taxon>Bacillati</taxon>
        <taxon>Bacillota</taxon>
        <taxon>Bacilli</taxon>
        <taxon>Bacillales</taxon>
        <taxon>Paenibacillaceae</taxon>
        <taxon>Paenibacillus</taxon>
    </lineage>
</organism>
<name>A0A2R5EX27_9BACL</name>
<sequence>MPALNARIDDQLASGRRSLRTLPTTSLLGPTGARLWADYLDPKPGFSGAIDFIHKLNIPLLFTVESDQETVFEPCKLNWHPSYLAFEYESASLSLREHKFVTWNDCAVAVQTWENRGPDAIVIRLKTDPHILQNKDQGTMSGVYSAERYPFAIRTVLKLSDNRLHEGLELAPGQQARLVIAAAMGIEEQDDASALERRAAAFLEQPAEDILPAHQAEYQSWFDQAPQFTCNEPLITKTWHYRWFLMRHNLADPKVGQLQYPLFYEGRSHKMSKTPFAPHGWEFSKLIPLTAPMHLLEARWYPDRSYGDGIWKNMMASQDDDGLYRCLLVNETLHSYANFMGWGAYQYYLIHRDKEKARQLLPSLKRQIDGESRLMGNAEDRLIIEYKHNRTGKEYQPSYWYFNDFPKNCKDPELVTPLKRVDRSIYHYLNCIGVMNLCLALDDPEAERFGEQAEQIKSDVLSGMWDEESHFFYDLHYKDNRKAYVKNIVGFYPYWAGMTDDRHKNGLDYLFDERYFGTRNPFPSVAKDCPVFSAEGGWQGHFFKGRNGCVWNGPTWPYTNSVILDALAEESKRREHVYDKEFGHAFREYSMLHYAQRDLDKPYLVEHYDSMTGEPISDDADYNHSYYIDLVIRHIAGLNVQEDGIVLDPVHVGLTHFELNNVKINDDAIRVTYNKSASQDGTMEQGYRLYVNNELVLHSEQLQMMKYTFPRSSTKE</sequence>
<accession>A0A2R5EX27</accession>